<dbReference type="Gene3D" id="3.40.50.300">
    <property type="entry name" value="P-loop containing nucleotide triphosphate hydrolases"/>
    <property type="match status" value="1"/>
</dbReference>
<proteinExistence type="inferred from homology"/>
<keyword evidence="4 7" id="KW-0067">ATP-binding</keyword>
<sequence>MSILTVSDVEIRYGRLTAVRGVSFSMDEGEILFITGPNGAGKSSLMRAIAGVTPATAGRIDFQDQDITGKAPEDIARLGFSMVPEGREVFGSLTIEENLLVGTGMHARDRGWRARAAIELEAVYETFPILKERRNGQAGLLSGGQQQMLVIGRALMTNPRLIAIDEPSLGLAPNITDQVYERLIALRAERRLTLLVVEQSSARAVMVGGRMILMRGGEIVLDGDARTLGNSEAIQAAYFGYEDH</sequence>
<name>A0A135P183_9HYPH</name>
<comment type="caution">
    <text evidence="7">The sequence shown here is derived from an EMBL/GenBank/DDBJ whole genome shotgun (WGS) entry which is preliminary data.</text>
</comment>
<dbReference type="AlphaFoldDB" id="A0A135P183"/>
<dbReference type="InterPro" id="IPR003439">
    <property type="entry name" value="ABC_transporter-like_ATP-bd"/>
</dbReference>
<evidence type="ECO:0000313" key="8">
    <source>
        <dbReference type="Proteomes" id="UP000070498"/>
    </source>
</evidence>
<accession>A0A135P183</accession>
<dbReference type="InterPro" id="IPR017871">
    <property type="entry name" value="ABC_transporter-like_CS"/>
</dbReference>
<dbReference type="Proteomes" id="UP000070498">
    <property type="component" value="Unassembled WGS sequence"/>
</dbReference>
<dbReference type="SUPFAM" id="SSF52540">
    <property type="entry name" value="P-loop containing nucleoside triphosphate hydrolases"/>
    <property type="match status" value="1"/>
</dbReference>
<dbReference type="InterPro" id="IPR052156">
    <property type="entry name" value="BCAA_Transport_ATP-bd_LivF"/>
</dbReference>
<dbReference type="GO" id="GO:0015807">
    <property type="term" value="P:L-amino acid transport"/>
    <property type="evidence" value="ECO:0007669"/>
    <property type="project" value="TreeGrafter"/>
</dbReference>
<organism evidence="7 8">
    <name type="scientific">Agrobacterium bohemicum</name>
    <dbReference type="NCBI Taxonomy" id="2052828"/>
    <lineage>
        <taxon>Bacteria</taxon>
        <taxon>Pseudomonadati</taxon>
        <taxon>Pseudomonadota</taxon>
        <taxon>Alphaproteobacteria</taxon>
        <taxon>Hyphomicrobiales</taxon>
        <taxon>Rhizobiaceae</taxon>
        <taxon>Rhizobium/Agrobacterium group</taxon>
        <taxon>Agrobacterium</taxon>
    </lineage>
</organism>
<dbReference type="STRING" id="2052828.ATO67_08100"/>
<comment type="similarity">
    <text evidence="1">Belongs to the ABC transporter superfamily.</text>
</comment>
<protein>
    <submittedName>
        <fullName evidence="7">ABC transporter ATP-binding protein</fullName>
    </submittedName>
</protein>
<dbReference type="PANTHER" id="PTHR43820">
    <property type="entry name" value="HIGH-AFFINITY BRANCHED-CHAIN AMINO ACID TRANSPORT ATP-BINDING PROTEIN LIVF"/>
    <property type="match status" value="1"/>
</dbReference>
<evidence type="ECO:0000313" key="7">
    <source>
        <dbReference type="EMBL" id="KXG85168.1"/>
    </source>
</evidence>
<keyword evidence="8" id="KW-1185">Reference proteome</keyword>
<dbReference type="SMART" id="SM00382">
    <property type="entry name" value="AAA"/>
    <property type="match status" value="1"/>
</dbReference>
<dbReference type="GO" id="GO:0015658">
    <property type="term" value="F:branched-chain amino acid transmembrane transporter activity"/>
    <property type="evidence" value="ECO:0007669"/>
    <property type="project" value="TreeGrafter"/>
</dbReference>
<gene>
    <name evidence="7" type="ORF">ATO67_08100</name>
</gene>
<evidence type="ECO:0000256" key="2">
    <source>
        <dbReference type="ARBA" id="ARBA00022448"/>
    </source>
</evidence>
<dbReference type="PROSITE" id="PS50893">
    <property type="entry name" value="ABC_TRANSPORTER_2"/>
    <property type="match status" value="1"/>
</dbReference>
<feature type="domain" description="ABC transporter" evidence="6">
    <location>
        <begin position="4"/>
        <end position="241"/>
    </location>
</feature>
<dbReference type="Pfam" id="PF00005">
    <property type="entry name" value="ABC_tran"/>
    <property type="match status" value="1"/>
</dbReference>
<dbReference type="PROSITE" id="PS00211">
    <property type="entry name" value="ABC_TRANSPORTER_1"/>
    <property type="match status" value="1"/>
</dbReference>
<keyword evidence="2" id="KW-0813">Transport</keyword>
<evidence type="ECO:0000256" key="3">
    <source>
        <dbReference type="ARBA" id="ARBA00022741"/>
    </source>
</evidence>
<dbReference type="CDD" id="cd03224">
    <property type="entry name" value="ABC_TM1139_LivF_branched"/>
    <property type="match status" value="1"/>
</dbReference>
<evidence type="ECO:0000259" key="6">
    <source>
        <dbReference type="PROSITE" id="PS50893"/>
    </source>
</evidence>
<dbReference type="RefSeq" id="WP_067646622.1">
    <property type="nucleotide sequence ID" value="NZ_KQ961026.1"/>
</dbReference>
<dbReference type="GO" id="GO:0005524">
    <property type="term" value="F:ATP binding"/>
    <property type="evidence" value="ECO:0007669"/>
    <property type="project" value="UniProtKB-KW"/>
</dbReference>
<reference evidence="7 8" key="1">
    <citation type="submission" date="2015-11" db="EMBL/GenBank/DDBJ databases">
        <title>Draft genome sequence of Agrobacterium sp. R89-1.</title>
        <authorList>
            <person name="Zahradnik J."/>
            <person name="Kyslikova E."/>
            <person name="Palyzova A."/>
            <person name="Kyslik P."/>
        </authorList>
    </citation>
    <scope>NUCLEOTIDE SEQUENCE [LARGE SCALE GENOMIC DNA]</scope>
    <source>
        <strain evidence="7 8">R89-1</strain>
    </source>
</reference>
<evidence type="ECO:0000256" key="5">
    <source>
        <dbReference type="ARBA" id="ARBA00022970"/>
    </source>
</evidence>
<dbReference type="GO" id="GO:0016887">
    <property type="term" value="F:ATP hydrolysis activity"/>
    <property type="evidence" value="ECO:0007669"/>
    <property type="project" value="InterPro"/>
</dbReference>
<keyword evidence="3" id="KW-0547">Nucleotide-binding</keyword>
<dbReference type="EMBL" id="LNUW01000034">
    <property type="protein sequence ID" value="KXG85168.1"/>
    <property type="molecule type" value="Genomic_DNA"/>
</dbReference>
<evidence type="ECO:0000256" key="1">
    <source>
        <dbReference type="ARBA" id="ARBA00005417"/>
    </source>
</evidence>
<dbReference type="InterPro" id="IPR003593">
    <property type="entry name" value="AAA+_ATPase"/>
</dbReference>
<dbReference type="InterPro" id="IPR027417">
    <property type="entry name" value="P-loop_NTPase"/>
</dbReference>
<keyword evidence="5" id="KW-0029">Amino-acid transport</keyword>
<dbReference type="PANTHER" id="PTHR43820:SF4">
    <property type="entry name" value="HIGH-AFFINITY BRANCHED-CHAIN AMINO ACID TRANSPORT ATP-BINDING PROTEIN LIVF"/>
    <property type="match status" value="1"/>
</dbReference>
<evidence type="ECO:0000256" key="4">
    <source>
        <dbReference type="ARBA" id="ARBA00022840"/>
    </source>
</evidence>